<protein>
    <recommendedName>
        <fullName evidence="4">T9SS type A sorting domain-containing protein</fullName>
    </recommendedName>
</protein>
<evidence type="ECO:0000313" key="3">
    <source>
        <dbReference type="Proteomes" id="UP000321580"/>
    </source>
</evidence>
<dbReference type="Proteomes" id="UP000321580">
    <property type="component" value="Unassembled WGS sequence"/>
</dbReference>
<sequence length="550" mass="60500">MKRALILIPFLCIGMSPLLATPLAEIVEVRASCGSEGGSIRAELTGNPQFSSFYWEHGADSLYLTGLPAGTYTLHVLDFFGCEEVYSAEIVELNKVDVEISKVHIPGKCLFLVDVIPIHFFTAEAIDTIFFTIEWEDDSDAGFQREIQQLSYGYSYNFTIKGLGGDGEICVYILNSVFIPGTTRACGVSIPKPRRDRVIVNEVHGEGNVQVQFIELLVVGDGQCGGVFDLRGHIVDDNNGYLIKPASMIGDANKHLIGIDNGFIIFKLDDNWKEVPNGSLIVIYDDTPGLSRGGIPPDDPEDSNGDAVYILPANHQGFLIRQEGQWDNVKREVKYTVGALDTASWKPLEVSPSADGIQVRTPQGGLSHGISFGQSSYSLPDSLFEVHLESKDPRQGHFMFVGNNPWDPLHFKSQQGAIGMDSPGAPNSVQNDSIITSLKDCSSNLSFRDVGDKPEYDEPERDGTSNTLLAYPSPFLDHISIRLESKQSGLGEAAIYHAGSALVYKRQIVCKAGRNEQQLEGLPNFPSGMYYLRFRFPDGTEKQQKIVRAH</sequence>
<dbReference type="OrthoDB" id="5485925at2"/>
<feature type="signal peptide" evidence="1">
    <location>
        <begin position="1"/>
        <end position="20"/>
    </location>
</feature>
<evidence type="ECO:0000313" key="2">
    <source>
        <dbReference type="EMBL" id="TXB61737.1"/>
    </source>
</evidence>
<gene>
    <name evidence="2" type="ORF">FRY97_17725</name>
</gene>
<keyword evidence="3" id="KW-1185">Reference proteome</keyword>
<feature type="chain" id="PRO_5022968491" description="T9SS type A sorting domain-containing protein" evidence="1">
    <location>
        <begin position="21"/>
        <end position="550"/>
    </location>
</feature>
<comment type="caution">
    <text evidence="2">The sequence shown here is derived from an EMBL/GenBank/DDBJ whole genome shotgun (WGS) entry which is preliminary data.</text>
</comment>
<organism evidence="2 3">
    <name type="scientific">Phaeodactylibacter luteus</name>
    <dbReference type="NCBI Taxonomy" id="1564516"/>
    <lineage>
        <taxon>Bacteria</taxon>
        <taxon>Pseudomonadati</taxon>
        <taxon>Bacteroidota</taxon>
        <taxon>Saprospiria</taxon>
        <taxon>Saprospirales</taxon>
        <taxon>Haliscomenobacteraceae</taxon>
        <taxon>Phaeodactylibacter</taxon>
    </lineage>
</organism>
<evidence type="ECO:0008006" key="4">
    <source>
        <dbReference type="Google" id="ProtNLM"/>
    </source>
</evidence>
<proteinExistence type="predicted"/>
<dbReference type="AlphaFoldDB" id="A0A5C6RHU0"/>
<name>A0A5C6RHU0_9BACT</name>
<dbReference type="EMBL" id="VOOR01000047">
    <property type="protein sequence ID" value="TXB61737.1"/>
    <property type="molecule type" value="Genomic_DNA"/>
</dbReference>
<evidence type="ECO:0000256" key="1">
    <source>
        <dbReference type="SAM" id="SignalP"/>
    </source>
</evidence>
<dbReference type="RefSeq" id="WP_147168905.1">
    <property type="nucleotide sequence ID" value="NZ_VOOR01000047.1"/>
</dbReference>
<keyword evidence="1" id="KW-0732">Signal</keyword>
<accession>A0A5C6RHU0</accession>
<reference evidence="2 3" key="1">
    <citation type="submission" date="2019-08" db="EMBL/GenBank/DDBJ databases">
        <title>Genome of Phaeodactylibacter luteus.</title>
        <authorList>
            <person name="Bowman J.P."/>
        </authorList>
    </citation>
    <scope>NUCLEOTIDE SEQUENCE [LARGE SCALE GENOMIC DNA]</scope>
    <source>
        <strain evidence="2 3">KCTC 42180</strain>
    </source>
</reference>